<dbReference type="RefSeq" id="WP_185163308.1">
    <property type="nucleotide sequence ID" value="NZ_JACKWY010000001.1"/>
</dbReference>
<dbReference type="Proteomes" id="UP000585258">
    <property type="component" value="Unassembled WGS sequence"/>
</dbReference>
<comment type="catalytic activity">
    <reaction evidence="7">
        <text>alpha-D-mannose 1-phosphate + GTP + H(+) = GDP-alpha-D-mannose + diphosphate</text>
        <dbReference type="Rhea" id="RHEA:15229"/>
        <dbReference type="ChEBI" id="CHEBI:15378"/>
        <dbReference type="ChEBI" id="CHEBI:33019"/>
        <dbReference type="ChEBI" id="CHEBI:37565"/>
        <dbReference type="ChEBI" id="CHEBI:57527"/>
        <dbReference type="ChEBI" id="CHEBI:58409"/>
        <dbReference type="EC" id="2.7.7.13"/>
    </reaction>
</comment>
<dbReference type="PANTHER" id="PTHR46390:SF1">
    <property type="entry name" value="MANNOSE-1-PHOSPHATE GUANYLYLTRANSFERASE"/>
    <property type="match status" value="1"/>
</dbReference>
<feature type="domain" description="Nucleotidyl transferase" evidence="8">
    <location>
        <begin position="4"/>
        <end position="280"/>
    </location>
</feature>
<dbReference type="Gene3D" id="3.90.550.10">
    <property type="entry name" value="Spore Coat Polysaccharide Biosynthesis Protein SpsA, Chain A"/>
    <property type="match status" value="1"/>
</dbReference>
<reference evidence="10 11" key="1">
    <citation type="submission" date="2020-08" db="EMBL/GenBank/DDBJ databases">
        <title>Clostridia isolated from Swiss meat.</title>
        <authorList>
            <person name="Wambui J."/>
            <person name="Stevens M.J.A."/>
            <person name="Stephan R."/>
        </authorList>
    </citation>
    <scope>NUCLEOTIDE SEQUENCE [LARGE SCALE GENOMIC DNA]</scope>
    <source>
        <strain evidence="10 11">CM001</strain>
    </source>
</reference>
<dbReference type="SUPFAM" id="SSF53448">
    <property type="entry name" value="Nucleotide-diphospho-sugar transferases"/>
    <property type="match status" value="1"/>
</dbReference>
<evidence type="ECO:0000313" key="11">
    <source>
        <dbReference type="Proteomes" id="UP000585258"/>
    </source>
</evidence>
<dbReference type="EC" id="2.7.7.13" evidence="2"/>
<dbReference type="PANTHER" id="PTHR46390">
    <property type="entry name" value="MANNOSE-1-PHOSPHATE GUANYLYLTRANSFERASE"/>
    <property type="match status" value="1"/>
</dbReference>
<organism evidence="10 11">
    <name type="scientific">Clostridium gasigenes</name>
    <dbReference type="NCBI Taxonomy" id="94869"/>
    <lineage>
        <taxon>Bacteria</taxon>
        <taxon>Bacillati</taxon>
        <taxon>Bacillota</taxon>
        <taxon>Clostridia</taxon>
        <taxon>Eubacteriales</taxon>
        <taxon>Clostridiaceae</taxon>
        <taxon>Clostridium</taxon>
    </lineage>
</organism>
<dbReference type="GO" id="GO:0005525">
    <property type="term" value="F:GTP binding"/>
    <property type="evidence" value="ECO:0007669"/>
    <property type="project" value="UniProtKB-KW"/>
</dbReference>
<dbReference type="Pfam" id="PF22640">
    <property type="entry name" value="ManC_GMP_beta-helix"/>
    <property type="match status" value="1"/>
</dbReference>
<accession>A0A7X0S9J9</accession>
<keyword evidence="6" id="KW-0342">GTP-binding</keyword>
<dbReference type="GO" id="GO:0004475">
    <property type="term" value="F:mannose-1-phosphate guanylyltransferase (GTP) activity"/>
    <property type="evidence" value="ECO:0007669"/>
    <property type="project" value="UniProtKB-EC"/>
</dbReference>
<dbReference type="FunFam" id="3.90.550.10:FF:000046">
    <property type="entry name" value="Mannose-1-phosphate guanylyltransferase (GDP)"/>
    <property type="match status" value="1"/>
</dbReference>
<keyword evidence="4 10" id="KW-0548">Nucleotidyltransferase</keyword>
<name>A0A7X0S9J9_9CLOT</name>
<comment type="similarity">
    <text evidence="1">Belongs to the mannose-6-phosphate isomerase type 2 family.</text>
</comment>
<evidence type="ECO:0000256" key="6">
    <source>
        <dbReference type="ARBA" id="ARBA00023134"/>
    </source>
</evidence>
<evidence type="ECO:0000256" key="7">
    <source>
        <dbReference type="ARBA" id="ARBA00047343"/>
    </source>
</evidence>
<evidence type="ECO:0000259" key="8">
    <source>
        <dbReference type="Pfam" id="PF00483"/>
    </source>
</evidence>
<feature type="domain" description="MannoseP isomerase/GMP-like beta-helix" evidence="9">
    <location>
        <begin position="295"/>
        <end position="339"/>
    </location>
</feature>
<dbReference type="EMBL" id="JACKWY010000001">
    <property type="protein sequence ID" value="MBB6713502.1"/>
    <property type="molecule type" value="Genomic_DNA"/>
</dbReference>
<dbReference type="SUPFAM" id="SSF159283">
    <property type="entry name" value="Guanosine diphospho-D-mannose pyrophosphorylase/mannose-6-phosphate isomerase linker domain"/>
    <property type="match status" value="1"/>
</dbReference>
<evidence type="ECO:0000256" key="5">
    <source>
        <dbReference type="ARBA" id="ARBA00022741"/>
    </source>
</evidence>
<proteinExistence type="inferred from homology"/>
<evidence type="ECO:0000313" key="10">
    <source>
        <dbReference type="EMBL" id="MBB6713502.1"/>
    </source>
</evidence>
<evidence type="ECO:0000256" key="3">
    <source>
        <dbReference type="ARBA" id="ARBA00022679"/>
    </source>
</evidence>
<protein>
    <recommendedName>
        <fullName evidence="2">mannose-1-phosphate guanylyltransferase</fullName>
        <ecNumber evidence="2">2.7.7.13</ecNumber>
    </recommendedName>
</protein>
<evidence type="ECO:0000256" key="2">
    <source>
        <dbReference type="ARBA" id="ARBA00012387"/>
    </source>
</evidence>
<dbReference type="Pfam" id="PF00483">
    <property type="entry name" value="NTP_transferase"/>
    <property type="match status" value="1"/>
</dbReference>
<sequence>MLCALIMAGGKGERFWPISTDEKPKQFLNLLGEKSMIQHTVKRLEEVIPLERVFIVTANQYKDLIEEHLPNLPKKNIILEPKGKNTAPCIALSSFYIREIYEDATIVVLPSDHLILDEEKFRNVLNVGEKFIEENNKSILTIGIKPTRPDTGYGYIHLGEYKCNIEDIKIKKVNSFEEKPCLELAEKYVKDKSYLWNSGMFIWKASTIMELTKEFLPKTYNLINKINFKDEKSIKENYEKVEAISVDYGIMEKAKDIYVIPGDFGWDDLGSWNSLSRYKNTDKYNNIIDGSVAILRSKDNIIQTNKKTYIMGVENLIVIETDNEIMIVNRDDISKIKELKSYGQ</sequence>
<dbReference type="CDD" id="cd02509">
    <property type="entry name" value="GDP-M1P_Guanylyltransferase"/>
    <property type="match status" value="1"/>
</dbReference>
<keyword evidence="5" id="KW-0547">Nucleotide-binding</keyword>
<evidence type="ECO:0000256" key="4">
    <source>
        <dbReference type="ARBA" id="ARBA00022695"/>
    </source>
</evidence>
<dbReference type="InterPro" id="IPR054566">
    <property type="entry name" value="ManC/GMP-like_b-helix"/>
</dbReference>
<dbReference type="InterPro" id="IPR049577">
    <property type="entry name" value="GMPP_N"/>
</dbReference>
<dbReference type="GO" id="GO:0009298">
    <property type="term" value="P:GDP-mannose biosynthetic process"/>
    <property type="evidence" value="ECO:0007669"/>
    <property type="project" value="TreeGrafter"/>
</dbReference>
<gene>
    <name evidence="10" type="ORF">H7E68_01980</name>
</gene>
<dbReference type="AlphaFoldDB" id="A0A7X0S9J9"/>
<evidence type="ECO:0000259" key="9">
    <source>
        <dbReference type="Pfam" id="PF22640"/>
    </source>
</evidence>
<dbReference type="InterPro" id="IPR005835">
    <property type="entry name" value="NTP_transferase_dom"/>
</dbReference>
<dbReference type="InterPro" id="IPR029044">
    <property type="entry name" value="Nucleotide-diphossugar_trans"/>
</dbReference>
<dbReference type="InterPro" id="IPR051161">
    <property type="entry name" value="Mannose-6P_isomerase_type2"/>
</dbReference>
<comment type="caution">
    <text evidence="10">The sequence shown here is derived from an EMBL/GenBank/DDBJ whole genome shotgun (WGS) entry which is preliminary data.</text>
</comment>
<keyword evidence="3 10" id="KW-0808">Transferase</keyword>
<evidence type="ECO:0000256" key="1">
    <source>
        <dbReference type="ARBA" id="ARBA00006115"/>
    </source>
</evidence>